<keyword evidence="7 8" id="KW-0472">Membrane</keyword>
<gene>
    <name evidence="10" type="ORF">O0Q50_11130</name>
</gene>
<keyword evidence="6 8" id="KW-1133">Transmembrane helix</keyword>
<evidence type="ECO:0000256" key="3">
    <source>
        <dbReference type="ARBA" id="ARBA00022448"/>
    </source>
</evidence>
<dbReference type="RefSeq" id="WP_316910183.1">
    <property type="nucleotide sequence ID" value="NZ_JAPTGD010000001.1"/>
</dbReference>
<comment type="similarity">
    <text evidence="2">Belongs to the major facilitator superfamily.</text>
</comment>
<feature type="transmembrane region" description="Helical" evidence="8">
    <location>
        <begin position="80"/>
        <end position="101"/>
    </location>
</feature>
<feature type="transmembrane region" description="Helical" evidence="8">
    <location>
        <begin position="218"/>
        <end position="241"/>
    </location>
</feature>
<dbReference type="Pfam" id="PF07690">
    <property type="entry name" value="MFS_1"/>
    <property type="match status" value="1"/>
</dbReference>
<dbReference type="EMBL" id="JAPTGD010000001">
    <property type="protein sequence ID" value="MDU9691722.1"/>
    <property type="molecule type" value="Genomic_DNA"/>
</dbReference>
<keyword evidence="5 8" id="KW-0812">Transmembrane</keyword>
<evidence type="ECO:0000256" key="2">
    <source>
        <dbReference type="ARBA" id="ARBA00008335"/>
    </source>
</evidence>
<name>A0AAX6N766_PRIAR</name>
<evidence type="ECO:0000313" key="11">
    <source>
        <dbReference type="Proteomes" id="UP001269400"/>
    </source>
</evidence>
<evidence type="ECO:0000256" key="4">
    <source>
        <dbReference type="ARBA" id="ARBA00022475"/>
    </source>
</evidence>
<dbReference type="SUPFAM" id="SSF103473">
    <property type="entry name" value="MFS general substrate transporter"/>
    <property type="match status" value="1"/>
</dbReference>
<dbReference type="GO" id="GO:0022857">
    <property type="term" value="F:transmembrane transporter activity"/>
    <property type="evidence" value="ECO:0007669"/>
    <property type="project" value="InterPro"/>
</dbReference>
<proteinExistence type="inferred from homology"/>
<feature type="transmembrane region" description="Helical" evidence="8">
    <location>
        <begin position="51"/>
        <end position="68"/>
    </location>
</feature>
<evidence type="ECO:0000256" key="6">
    <source>
        <dbReference type="ARBA" id="ARBA00022989"/>
    </source>
</evidence>
<feature type="transmembrane region" description="Helical" evidence="8">
    <location>
        <begin position="16"/>
        <end position="39"/>
    </location>
</feature>
<dbReference type="GO" id="GO:0005886">
    <property type="term" value="C:plasma membrane"/>
    <property type="evidence" value="ECO:0007669"/>
    <property type="project" value="UniProtKB-SubCell"/>
</dbReference>
<feature type="transmembrane region" description="Helical" evidence="8">
    <location>
        <begin position="310"/>
        <end position="329"/>
    </location>
</feature>
<protein>
    <submittedName>
        <fullName evidence="10">MFS transporter</fullName>
    </submittedName>
</protein>
<keyword evidence="3" id="KW-0813">Transport</keyword>
<evidence type="ECO:0000256" key="7">
    <source>
        <dbReference type="ARBA" id="ARBA00023136"/>
    </source>
</evidence>
<dbReference type="PROSITE" id="PS50850">
    <property type="entry name" value="MFS"/>
    <property type="match status" value="1"/>
</dbReference>
<evidence type="ECO:0000256" key="5">
    <source>
        <dbReference type="ARBA" id="ARBA00022692"/>
    </source>
</evidence>
<feature type="transmembrane region" description="Helical" evidence="8">
    <location>
        <begin position="253"/>
        <end position="271"/>
    </location>
</feature>
<keyword evidence="4" id="KW-1003">Cell membrane</keyword>
<feature type="transmembrane region" description="Helical" evidence="8">
    <location>
        <begin position="341"/>
        <end position="361"/>
    </location>
</feature>
<organism evidence="10 11">
    <name type="scientific">Priestia aryabhattai</name>
    <name type="common">Bacillus aryabhattai</name>
    <dbReference type="NCBI Taxonomy" id="412384"/>
    <lineage>
        <taxon>Bacteria</taxon>
        <taxon>Bacillati</taxon>
        <taxon>Bacillota</taxon>
        <taxon>Bacilli</taxon>
        <taxon>Bacillales</taxon>
        <taxon>Bacillaceae</taxon>
        <taxon>Priestia</taxon>
    </lineage>
</organism>
<accession>A0AAX6N766</accession>
<evidence type="ECO:0000313" key="10">
    <source>
        <dbReference type="EMBL" id="MDU9691722.1"/>
    </source>
</evidence>
<dbReference type="Gene3D" id="1.20.1250.20">
    <property type="entry name" value="MFS general substrate transporter like domains"/>
    <property type="match status" value="1"/>
</dbReference>
<dbReference type="InterPro" id="IPR020846">
    <property type="entry name" value="MFS_dom"/>
</dbReference>
<dbReference type="PANTHER" id="PTHR43271:SF1">
    <property type="entry name" value="INNER MEMBRANE TRANSPORT PROTEIN YNFM"/>
    <property type="match status" value="1"/>
</dbReference>
<sequence>MSYIKKGTPAFRKTSFAFFAAGFNTFAILYCAQPLMLAFTKEFHISPTTSSLSLSVTTIALAISMLIFGSLSEVWGRKPVMVYSMLAASLLCLLTACSPTFHVLLFFRTAVGITLAGLPSVAMAYLGEEIEAKSLGSAMGLYISGNAIGAVGGRVIAGTLSDYFGWHGAIAGIGIISIAATFIFWISLPPSQHFQSRKLEVGKLGKSLLDHLKDPGLVCLYGLGFLLLGSNVALFNYIGYVLTAPPYSLSQTIVSWVFLILIIGMFSSMWTGRLVDRYGKQKILMINLSITLAGVILTLDPALLAKIAGLGLFTFGFFGSHSIASSWVGQRTLTNKAQASSLYLFLYYTGSSVGGTLGGVFWSMFGWKGLICMIIVFLLIAFILSGFLLKSSVKARRVTNVKESYQMEES</sequence>
<feature type="transmembrane region" description="Helical" evidence="8">
    <location>
        <begin position="107"/>
        <end position="127"/>
    </location>
</feature>
<comment type="subcellular location">
    <subcellularLocation>
        <location evidence="1">Cell membrane</location>
        <topology evidence="1">Multi-pass membrane protein</topology>
    </subcellularLocation>
</comment>
<dbReference type="InterPro" id="IPR011701">
    <property type="entry name" value="MFS"/>
</dbReference>
<dbReference type="AlphaFoldDB" id="A0AAX6N766"/>
<dbReference type="Proteomes" id="UP001269400">
    <property type="component" value="Unassembled WGS sequence"/>
</dbReference>
<comment type="caution">
    <text evidence="10">The sequence shown here is derived from an EMBL/GenBank/DDBJ whole genome shotgun (WGS) entry which is preliminary data.</text>
</comment>
<evidence type="ECO:0000256" key="1">
    <source>
        <dbReference type="ARBA" id="ARBA00004651"/>
    </source>
</evidence>
<feature type="transmembrane region" description="Helical" evidence="8">
    <location>
        <begin position="139"/>
        <end position="157"/>
    </location>
</feature>
<reference evidence="10" key="2">
    <citation type="submission" date="2022-12" db="EMBL/GenBank/DDBJ databases">
        <authorList>
            <person name="Dechsakulwatana C."/>
            <person name="Rungsihiranrut A."/>
            <person name="Muangchinda C."/>
            <person name="Ningthoujam R."/>
            <person name="Klankeo P."/>
            <person name="Pinyakong O."/>
        </authorList>
    </citation>
    <scope>NUCLEOTIDE SEQUENCE</scope>
    <source>
        <strain evidence="10">TL01-2</strain>
    </source>
</reference>
<reference evidence="10" key="1">
    <citation type="journal article" date="2022" name="J Environ Chem Eng">
        <title>Biodegradation of petroleum oil using a constructed nonpathogenic and heavy metal-tolerant bacterial consortium isolated from marine sponges.</title>
        <authorList>
            <person name="Dechsakulwatana C."/>
            <person name="Rungsihiranrut A."/>
            <person name="Muangchinda C."/>
            <person name="Ningthoujam R."/>
            <person name="Klankeo P."/>
            <person name="Pinyakong O."/>
        </authorList>
    </citation>
    <scope>NUCLEOTIDE SEQUENCE</scope>
    <source>
        <strain evidence="10">TL01-2</strain>
    </source>
</reference>
<feature type="domain" description="Major facilitator superfamily (MFS) profile" evidence="9">
    <location>
        <begin position="10"/>
        <end position="393"/>
    </location>
</feature>
<feature type="transmembrane region" description="Helical" evidence="8">
    <location>
        <begin position="163"/>
        <end position="188"/>
    </location>
</feature>
<dbReference type="CDD" id="cd17324">
    <property type="entry name" value="MFS_NepI_like"/>
    <property type="match status" value="1"/>
</dbReference>
<feature type="transmembrane region" description="Helical" evidence="8">
    <location>
        <begin position="367"/>
        <end position="389"/>
    </location>
</feature>
<dbReference type="PANTHER" id="PTHR43271">
    <property type="entry name" value="BLL2771 PROTEIN"/>
    <property type="match status" value="1"/>
</dbReference>
<dbReference type="InterPro" id="IPR036259">
    <property type="entry name" value="MFS_trans_sf"/>
</dbReference>
<evidence type="ECO:0000256" key="8">
    <source>
        <dbReference type="SAM" id="Phobius"/>
    </source>
</evidence>
<evidence type="ECO:0000259" key="9">
    <source>
        <dbReference type="PROSITE" id="PS50850"/>
    </source>
</evidence>
<feature type="transmembrane region" description="Helical" evidence="8">
    <location>
        <begin position="283"/>
        <end position="304"/>
    </location>
</feature>